<dbReference type="AlphaFoldDB" id="A0A9X1VTS5"/>
<dbReference type="InterPro" id="IPR026286">
    <property type="entry name" value="MaiA/AMDase"/>
</dbReference>
<keyword evidence="2" id="KW-1185">Reference proteome</keyword>
<reference evidence="1" key="1">
    <citation type="submission" date="2022-03" db="EMBL/GenBank/DDBJ databases">
        <authorList>
            <person name="Woo C.Y."/>
        </authorList>
    </citation>
    <scope>NUCLEOTIDE SEQUENCE</scope>
    <source>
        <strain evidence="1">CYS-02</strain>
    </source>
</reference>
<dbReference type="SUPFAM" id="SSF51366">
    <property type="entry name" value="Ribulose-phoshate binding barrel"/>
    <property type="match status" value="1"/>
</dbReference>
<dbReference type="EMBL" id="JALGBI010000001">
    <property type="protein sequence ID" value="MCJ0763691.1"/>
    <property type="molecule type" value="Genomic_DNA"/>
</dbReference>
<proteinExistence type="predicted"/>
<evidence type="ECO:0000313" key="1">
    <source>
        <dbReference type="EMBL" id="MCJ0763691.1"/>
    </source>
</evidence>
<sequence>MPLDSTPTLGLIVPPASGAVPGDAARLYGSRVRFIARGLGLGEISPSGFNTVIDTVLDKARELRDAGAQAISLMGTSISFYRGAAFTEELRQAMQQATGLPCTTMSHAIVEALRALGLRRVAVATSYIDELNDRLVDYLSGAGFEVTAIRGLSITGVQAVGDVPPQTLIELATSVYRENPAADGIFISCGGLLTLDVIPALEASLGVPAASSSPAGFWNVMKVAGLEPGADGFGRLFSPARQRQADPAA</sequence>
<dbReference type="InterPro" id="IPR053714">
    <property type="entry name" value="Iso_Racemase_Enz_sf"/>
</dbReference>
<dbReference type="RefSeq" id="WP_243306273.1">
    <property type="nucleotide sequence ID" value="NZ_JALGBI010000001.1"/>
</dbReference>
<comment type="caution">
    <text evidence="1">The sequence shown here is derived from an EMBL/GenBank/DDBJ whole genome shotgun (WGS) entry which is preliminary data.</text>
</comment>
<dbReference type="InterPro" id="IPR011060">
    <property type="entry name" value="RibuloseP-bd_barrel"/>
</dbReference>
<gene>
    <name evidence="1" type="ORF">MMF98_10790</name>
</gene>
<organism evidence="1 2">
    <name type="scientific">Variovorax terrae</name>
    <dbReference type="NCBI Taxonomy" id="2923278"/>
    <lineage>
        <taxon>Bacteria</taxon>
        <taxon>Pseudomonadati</taxon>
        <taxon>Pseudomonadota</taxon>
        <taxon>Betaproteobacteria</taxon>
        <taxon>Burkholderiales</taxon>
        <taxon>Comamonadaceae</taxon>
        <taxon>Variovorax</taxon>
    </lineage>
</organism>
<dbReference type="Pfam" id="PF17645">
    <property type="entry name" value="Amdase"/>
    <property type="match status" value="1"/>
</dbReference>
<name>A0A9X1VTS5_9BURK</name>
<dbReference type="PANTHER" id="PTHR40267">
    <property type="entry name" value="BLR3294 PROTEIN"/>
    <property type="match status" value="1"/>
</dbReference>
<accession>A0A9X1VTS5</accession>
<dbReference type="Gene3D" id="3.40.50.12500">
    <property type="match status" value="1"/>
</dbReference>
<dbReference type="Proteomes" id="UP001139447">
    <property type="component" value="Unassembled WGS sequence"/>
</dbReference>
<evidence type="ECO:0000313" key="2">
    <source>
        <dbReference type="Proteomes" id="UP001139447"/>
    </source>
</evidence>
<dbReference type="PANTHER" id="PTHR40267:SF1">
    <property type="entry name" value="BLR3294 PROTEIN"/>
    <property type="match status" value="1"/>
</dbReference>
<protein>
    <submittedName>
        <fullName evidence="1">Aspartate/glutamate racemase family protein</fullName>
    </submittedName>
</protein>
<dbReference type="PIRSF" id="PIRSF015736">
    <property type="entry name" value="MI"/>
    <property type="match status" value="1"/>
</dbReference>